<dbReference type="InterPro" id="IPR039424">
    <property type="entry name" value="SBP_5"/>
</dbReference>
<evidence type="ECO:0000259" key="5">
    <source>
        <dbReference type="Pfam" id="PF00496"/>
    </source>
</evidence>
<dbReference type="Gene3D" id="3.10.105.10">
    <property type="entry name" value="Dipeptide-binding Protein, Domain 3"/>
    <property type="match status" value="1"/>
</dbReference>
<evidence type="ECO:0000256" key="4">
    <source>
        <dbReference type="SAM" id="MobiDB-lite"/>
    </source>
</evidence>
<evidence type="ECO:0000256" key="2">
    <source>
        <dbReference type="ARBA" id="ARBA00022448"/>
    </source>
</evidence>
<name>A0ABS4JYZ5_9FIRM</name>
<feature type="domain" description="Solute-binding protein family 5" evidence="5">
    <location>
        <begin position="98"/>
        <end position="503"/>
    </location>
</feature>
<dbReference type="CDD" id="cd08514">
    <property type="entry name" value="PBP2_AppA_like"/>
    <property type="match status" value="1"/>
</dbReference>
<keyword evidence="2" id="KW-0813">Transport</keyword>
<dbReference type="Gene3D" id="3.40.190.10">
    <property type="entry name" value="Periplasmic binding protein-like II"/>
    <property type="match status" value="1"/>
</dbReference>
<proteinExistence type="inferred from homology"/>
<organism evidence="6 7">
    <name type="scientific">Symbiobacterium terraclitae</name>
    <dbReference type="NCBI Taxonomy" id="557451"/>
    <lineage>
        <taxon>Bacteria</taxon>
        <taxon>Bacillati</taxon>
        <taxon>Bacillota</taxon>
        <taxon>Clostridia</taxon>
        <taxon>Eubacteriales</taxon>
        <taxon>Symbiobacteriaceae</taxon>
        <taxon>Symbiobacterium</taxon>
    </lineage>
</organism>
<reference evidence="6 7" key="1">
    <citation type="submission" date="2021-03" db="EMBL/GenBank/DDBJ databases">
        <title>Genomic Encyclopedia of Type Strains, Phase IV (KMG-IV): sequencing the most valuable type-strain genomes for metagenomic binning, comparative biology and taxonomic classification.</title>
        <authorList>
            <person name="Goeker M."/>
        </authorList>
    </citation>
    <scope>NUCLEOTIDE SEQUENCE [LARGE SCALE GENOMIC DNA]</scope>
    <source>
        <strain evidence="6 7">DSM 27138</strain>
    </source>
</reference>
<feature type="region of interest" description="Disordered" evidence="4">
    <location>
        <begin position="28"/>
        <end position="47"/>
    </location>
</feature>
<keyword evidence="7" id="KW-1185">Reference proteome</keyword>
<dbReference type="Proteomes" id="UP001519289">
    <property type="component" value="Unassembled WGS sequence"/>
</dbReference>
<accession>A0ABS4JYZ5</accession>
<dbReference type="EMBL" id="JAGGLG010000033">
    <property type="protein sequence ID" value="MBP2019669.1"/>
    <property type="molecule type" value="Genomic_DNA"/>
</dbReference>
<evidence type="ECO:0000256" key="1">
    <source>
        <dbReference type="ARBA" id="ARBA00005695"/>
    </source>
</evidence>
<dbReference type="Gene3D" id="3.90.76.10">
    <property type="entry name" value="Dipeptide-binding Protein, Domain 1"/>
    <property type="match status" value="1"/>
</dbReference>
<dbReference type="PANTHER" id="PTHR30290:SF9">
    <property type="entry name" value="OLIGOPEPTIDE-BINDING PROTEIN APPA"/>
    <property type="match status" value="1"/>
</dbReference>
<dbReference type="SUPFAM" id="SSF53850">
    <property type="entry name" value="Periplasmic binding protein-like II"/>
    <property type="match status" value="1"/>
</dbReference>
<sequence length="592" mass="66208">MCVRYRTVLIAQLILLLSGCSLPLFPGTPRPGSPETAPGVSSGGTREQPVDGGTLYLSMFSAPRGVFNPILMEDGYDASIVGLVFAGLLTRDERLDLVCDLCESFTVSPDHREYTFRLRRDVTWHDGHPFTARDVVFTFQTILHPDYPGVLTGEYAALRGVERMLAQRAQVAAAQAAGRISPEEAAARRREGWQAWLEGDGRLAVRAVDDHTVVFTADAPHAPLLQNLAVPLLPAHRFAGFPAGELGEHPDTRCPVGTGPYRFVRYVPDQYVELERHEGYHRGRPRIERIIYRIANQDVAIGQLKAGELDYVPMKPSDVVLVEGDPNIGLFTRPDLGYQYMGLNHRNPLFADRRVRQAILLAIDRQAIVDHLLKGHGRLVESHLPYGHPYHDPEAVPPRRHDPAAAARLLAEAGWTERDAEGYLVRAGRPFRFTLLYPSGNAVRAATAPLIQADLKAVGIRVDLQMMEFATLADMVFRGRQADAWLMGWGVGLDPDPGPVFDPDSRWGGATGWRNERSAALLRTGARLLDPAERRPVYREWARLLAEELPVIFLYSQDQIEAVRLDRVRGLRPDARGALWNIWELWIPEERR</sequence>
<dbReference type="PROSITE" id="PS51257">
    <property type="entry name" value="PROKAR_LIPOPROTEIN"/>
    <property type="match status" value="1"/>
</dbReference>
<keyword evidence="3" id="KW-0732">Signal</keyword>
<gene>
    <name evidence="6" type="ORF">J2Z79_003111</name>
</gene>
<dbReference type="InterPro" id="IPR030678">
    <property type="entry name" value="Peptide/Ni-bd"/>
</dbReference>
<dbReference type="InterPro" id="IPR000914">
    <property type="entry name" value="SBP_5_dom"/>
</dbReference>
<dbReference type="RefSeq" id="WP_209467775.1">
    <property type="nucleotide sequence ID" value="NZ_JAGGLG010000033.1"/>
</dbReference>
<dbReference type="Pfam" id="PF00496">
    <property type="entry name" value="SBP_bac_5"/>
    <property type="match status" value="1"/>
</dbReference>
<dbReference type="PANTHER" id="PTHR30290">
    <property type="entry name" value="PERIPLASMIC BINDING COMPONENT OF ABC TRANSPORTER"/>
    <property type="match status" value="1"/>
</dbReference>
<evidence type="ECO:0000313" key="7">
    <source>
        <dbReference type="Proteomes" id="UP001519289"/>
    </source>
</evidence>
<evidence type="ECO:0000256" key="3">
    <source>
        <dbReference type="ARBA" id="ARBA00022729"/>
    </source>
</evidence>
<dbReference type="PIRSF" id="PIRSF002741">
    <property type="entry name" value="MppA"/>
    <property type="match status" value="1"/>
</dbReference>
<comment type="caution">
    <text evidence="6">The sequence shown here is derived from an EMBL/GenBank/DDBJ whole genome shotgun (WGS) entry which is preliminary data.</text>
</comment>
<evidence type="ECO:0000313" key="6">
    <source>
        <dbReference type="EMBL" id="MBP2019669.1"/>
    </source>
</evidence>
<comment type="similarity">
    <text evidence="1">Belongs to the bacterial solute-binding protein 5 family.</text>
</comment>
<protein>
    <submittedName>
        <fullName evidence="6">Peptide/nickel transport system substrate-binding protein</fullName>
    </submittedName>
</protein>